<evidence type="ECO:0000256" key="4">
    <source>
        <dbReference type="ARBA" id="ARBA00023136"/>
    </source>
</evidence>
<gene>
    <name evidence="6" type="ORF">LITE_LOCUS31810</name>
</gene>
<evidence type="ECO:0000313" key="7">
    <source>
        <dbReference type="Proteomes" id="UP001154282"/>
    </source>
</evidence>
<comment type="caution">
    <text evidence="6">The sequence shown here is derived from an EMBL/GenBank/DDBJ whole genome shotgun (WGS) entry which is preliminary data.</text>
</comment>
<dbReference type="PROSITE" id="PS51503">
    <property type="entry name" value="HIG1"/>
    <property type="match status" value="1"/>
</dbReference>
<sequence length="144" mass="15898">MRASPCFNCQPPFPSLHAYIKEKPALSNSIIIFAHYYSSLKTSLLFSREKEGRKDREIQLAAEYFFIQSGSMEGVQAWVSKHKLGTIGGIWAAAVGGSFAVNNRSSTPALKPSLRLIHARMHAQAVTLAVLSGAAIYHHFHDQN</sequence>
<reference evidence="6" key="1">
    <citation type="submission" date="2022-08" db="EMBL/GenBank/DDBJ databases">
        <authorList>
            <person name="Gutierrez-Valencia J."/>
        </authorList>
    </citation>
    <scope>NUCLEOTIDE SEQUENCE</scope>
</reference>
<dbReference type="InterPro" id="IPR007667">
    <property type="entry name" value="Hypoxia_induced_domain"/>
</dbReference>
<evidence type="ECO:0000256" key="3">
    <source>
        <dbReference type="ARBA" id="ARBA00022989"/>
    </source>
</evidence>
<keyword evidence="3" id="KW-1133">Transmembrane helix</keyword>
<evidence type="ECO:0000256" key="2">
    <source>
        <dbReference type="ARBA" id="ARBA00022692"/>
    </source>
</evidence>
<evidence type="ECO:0000256" key="1">
    <source>
        <dbReference type="ARBA" id="ARBA00004173"/>
    </source>
</evidence>
<protein>
    <recommendedName>
        <fullName evidence="5">HIG1 domain-containing protein</fullName>
    </recommendedName>
</protein>
<dbReference type="PANTHER" id="PTHR28018:SF3">
    <property type="entry name" value="RESPIRATORY SUPERCOMPLEX FACTOR 2, MITOCHONDRIAL"/>
    <property type="match status" value="1"/>
</dbReference>
<organism evidence="6 7">
    <name type="scientific">Linum tenue</name>
    <dbReference type="NCBI Taxonomy" id="586396"/>
    <lineage>
        <taxon>Eukaryota</taxon>
        <taxon>Viridiplantae</taxon>
        <taxon>Streptophyta</taxon>
        <taxon>Embryophyta</taxon>
        <taxon>Tracheophyta</taxon>
        <taxon>Spermatophyta</taxon>
        <taxon>Magnoliopsida</taxon>
        <taxon>eudicotyledons</taxon>
        <taxon>Gunneridae</taxon>
        <taxon>Pentapetalae</taxon>
        <taxon>rosids</taxon>
        <taxon>fabids</taxon>
        <taxon>Malpighiales</taxon>
        <taxon>Linaceae</taxon>
        <taxon>Linum</taxon>
    </lineage>
</organism>
<dbReference type="Proteomes" id="UP001154282">
    <property type="component" value="Unassembled WGS sequence"/>
</dbReference>
<evidence type="ECO:0000313" key="6">
    <source>
        <dbReference type="EMBL" id="CAI0453970.1"/>
    </source>
</evidence>
<keyword evidence="7" id="KW-1185">Reference proteome</keyword>
<dbReference type="AlphaFoldDB" id="A0AAV0N5U3"/>
<keyword evidence="2" id="KW-0812">Transmembrane</keyword>
<name>A0AAV0N5U3_9ROSI</name>
<accession>A0AAV0N5U3</accession>
<keyword evidence="4" id="KW-0472">Membrane</keyword>
<proteinExistence type="predicted"/>
<dbReference type="Pfam" id="PF04588">
    <property type="entry name" value="HIG_1_N"/>
    <property type="match status" value="1"/>
</dbReference>
<dbReference type="EMBL" id="CAMGYJ010000008">
    <property type="protein sequence ID" value="CAI0453970.1"/>
    <property type="molecule type" value="Genomic_DNA"/>
</dbReference>
<dbReference type="InterPro" id="IPR040153">
    <property type="entry name" value="Rcf2"/>
</dbReference>
<comment type="subcellular location">
    <subcellularLocation>
        <location evidence="1">Mitochondrion</location>
    </subcellularLocation>
</comment>
<feature type="domain" description="HIG1" evidence="5">
    <location>
        <begin position="55"/>
        <end position="144"/>
    </location>
</feature>
<dbReference type="PANTHER" id="PTHR28018">
    <property type="entry name" value="RESPIRATORY SUPERCOMPLEX FACTOR 2, MITOCHONDRIAL"/>
    <property type="match status" value="1"/>
</dbReference>
<dbReference type="GO" id="GO:0005739">
    <property type="term" value="C:mitochondrion"/>
    <property type="evidence" value="ECO:0007669"/>
    <property type="project" value="UniProtKB-SubCell"/>
</dbReference>
<evidence type="ECO:0000259" key="5">
    <source>
        <dbReference type="PROSITE" id="PS51503"/>
    </source>
</evidence>
<dbReference type="GO" id="GO:0033617">
    <property type="term" value="P:mitochondrial respiratory chain complex IV assembly"/>
    <property type="evidence" value="ECO:0007669"/>
    <property type="project" value="TreeGrafter"/>
</dbReference>